<dbReference type="SUPFAM" id="SSF47741">
    <property type="entry name" value="CO dehydrogenase ISP C-domain like"/>
    <property type="match status" value="1"/>
</dbReference>
<sequence length="154" mass="16464">MPTYHLNVNGSQKKVETEADTPMLYVLRDYLELNGPKFGCGIAQCGSCNILINGRATNSCILPISSIGDAEITTLEGLTTNKGKLNAVQQAFVDEQAAQCGYCLNGMVMTAVGLLSTNPNPNETEIKTALQANLCRCGTHTRIIQAIKTAVKSL</sequence>
<dbReference type="InterPro" id="IPR051452">
    <property type="entry name" value="Diverse_Oxidoreductases"/>
</dbReference>
<dbReference type="Proteomes" id="UP000249696">
    <property type="component" value="Unassembled WGS sequence"/>
</dbReference>
<evidence type="ECO:0000256" key="2">
    <source>
        <dbReference type="ARBA" id="ARBA00022723"/>
    </source>
</evidence>
<evidence type="ECO:0000256" key="1">
    <source>
        <dbReference type="ARBA" id="ARBA00022714"/>
    </source>
</evidence>
<evidence type="ECO:0000256" key="4">
    <source>
        <dbReference type="ARBA" id="ARBA00023004"/>
    </source>
</evidence>
<dbReference type="GO" id="GO:0046872">
    <property type="term" value="F:metal ion binding"/>
    <property type="evidence" value="ECO:0007669"/>
    <property type="project" value="UniProtKB-KW"/>
</dbReference>
<dbReference type="SUPFAM" id="SSF54292">
    <property type="entry name" value="2Fe-2S ferredoxin-like"/>
    <property type="match status" value="1"/>
</dbReference>
<reference evidence="7 8" key="1">
    <citation type="submission" date="2018-06" db="EMBL/GenBank/DDBJ databases">
        <title>Genomic Encyclopedia of Archaeal and Bacterial Type Strains, Phase II (KMG-II): from individual species to whole genera.</title>
        <authorList>
            <person name="Goeker M."/>
        </authorList>
    </citation>
    <scope>NUCLEOTIDE SEQUENCE [LARGE SCALE GENOMIC DNA]</scope>
    <source>
        <strain evidence="7 8">DSM 23522</strain>
    </source>
</reference>
<dbReference type="PROSITE" id="PS00197">
    <property type="entry name" value="2FE2S_FER_1"/>
    <property type="match status" value="1"/>
</dbReference>
<accession>A0A327QXA9</accession>
<protein>
    <submittedName>
        <fullName evidence="7">Isoquinoline 1-oxidoreductase alpha subunit/nicotinate dehydrogenase subunit A</fullName>
    </submittedName>
</protein>
<dbReference type="Pfam" id="PF00111">
    <property type="entry name" value="Fer2"/>
    <property type="match status" value="1"/>
</dbReference>
<dbReference type="Gene3D" id="3.10.20.30">
    <property type="match status" value="1"/>
</dbReference>
<feature type="domain" description="2Fe-2S ferredoxin-type" evidence="6">
    <location>
        <begin position="2"/>
        <end position="78"/>
    </location>
</feature>
<keyword evidence="2" id="KW-0479">Metal-binding</keyword>
<dbReference type="PROSITE" id="PS51085">
    <property type="entry name" value="2FE2S_FER_2"/>
    <property type="match status" value="1"/>
</dbReference>
<name>A0A327QXA9_9FLAO</name>
<proteinExistence type="predicted"/>
<keyword evidence="8" id="KW-1185">Reference proteome</keyword>
<evidence type="ECO:0000313" key="8">
    <source>
        <dbReference type="Proteomes" id="UP000249696"/>
    </source>
</evidence>
<dbReference type="InterPro" id="IPR012675">
    <property type="entry name" value="Beta-grasp_dom_sf"/>
</dbReference>
<comment type="caution">
    <text evidence="7">The sequence shown here is derived from an EMBL/GenBank/DDBJ whole genome shotgun (WGS) entry which is preliminary data.</text>
</comment>
<dbReference type="EMBL" id="QLLN01000007">
    <property type="protein sequence ID" value="RAJ08033.1"/>
    <property type="molecule type" value="Genomic_DNA"/>
</dbReference>
<evidence type="ECO:0000259" key="6">
    <source>
        <dbReference type="PROSITE" id="PS51085"/>
    </source>
</evidence>
<dbReference type="AlphaFoldDB" id="A0A327QXA9"/>
<dbReference type="GO" id="GO:0016491">
    <property type="term" value="F:oxidoreductase activity"/>
    <property type="evidence" value="ECO:0007669"/>
    <property type="project" value="UniProtKB-KW"/>
</dbReference>
<keyword evidence="4" id="KW-0408">Iron</keyword>
<evidence type="ECO:0000256" key="3">
    <source>
        <dbReference type="ARBA" id="ARBA00023002"/>
    </source>
</evidence>
<dbReference type="GO" id="GO:0051537">
    <property type="term" value="F:2 iron, 2 sulfur cluster binding"/>
    <property type="evidence" value="ECO:0007669"/>
    <property type="project" value="UniProtKB-KW"/>
</dbReference>
<dbReference type="InterPro" id="IPR036010">
    <property type="entry name" value="2Fe-2S_ferredoxin-like_sf"/>
</dbReference>
<dbReference type="Pfam" id="PF01799">
    <property type="entry name" value="Fer2_2"/>
    <property type="match status" value="1"/>
</dbReference>
<evidence type="ECO:0000256" key="5">
    <source>
        <dbReference type="ARBA" id="ARBA00023014"/>
    </source>
</evidence>
<dbReference type="InterPro" id="IPR002888">
    <property type="entry name" value="2Fe-2S-bd"/>
</dbReference>
<dbReference type="PANTHER" id="PTHR44379:SF6">
    <property type="entry name" value="BLR6046 PROTEIN"/>
    <property type="match status" value="1"/>
</dbReference>
<keyword evidence="1" id="KW-0001">2Fe-2S</keyword>
<evidence type="ECO:0000313" key="7">
    <source>
        <dbReference type="EMBL" id="RAJ08033.1"/>
    </source>
</evidence>
<gene>
    <name evidence="7" type="ORF">LV92_03596</name>
</gene>
<dbReference type="Gene3D" id="1.10.150.120">
    <property type="entry name" value="[2Fe-2S]-binding domain"/>
    <property type="match status" value="1"/>
</dbReference>
<keyword evidence="5" id="KW-0411">Iron-sulfur</keyword>
<dbReference type="InterPro" id="IPR001041">
    <property type="entry name" value="2Fe-2S_ferredoxin-type"/>
</dbReference>
<keyword evidence="3" id="KW-0560">Oxidoreductase</keyword>
<dbReference type="InterPro" id="IPR036884">
    <property type="entry name" value="2Fe-2S-bd_dom_sf"/>
</dbReference>
<organism evidence="7 8">
    <name type="scientific">Arenibacter echinorum</name>
    <dbReference type="NCBI Taxonomy" id="440515"/>
    <lineage>
        <taxon>Bacteria</taxon>
        <taxon>Pseudomonadati</taxon>
        <taxon>Bacteroidota</taxon>
        <taxon>Flavobacteriia</taxon>
        <taxon>Flavobacteriales</taxon>
        <taxon>Flavobacteriaceae</taxon>
        <taxon>Arenibacter</taxon>
    </lineage>
</organism>
<dbReference type="OrthoDB" id="9796880at2"/>
<dbReference type="InterPro" id="IPR006058">
    <property type="entry name" value="2Fe2S_fd_BS"/>
</dbReference>
<dbReference type="RefSeq" id="WP_111624946.1">
    <property type="nucleotide sequence ID" value="NZ_QLLN01000007.1"/>
</dbReference>
<dbReference type="PANTHER" id="PTHR44379">
    <property type="entry name" value="OXIDOREDUCTASE WITH IRON-SULFUR SUBUNIT"/>
    <property type="match status" value="1"/>
</dbReference>